<accession>A0ABU3EGN8</accession>
<proteinExistence type="predicted"/>
<organism evidence="2 3">
    <name type="scientific">Paracoccus broussonetiae</name>
    <dbReference type="NCBI Taxonomy" id="3075834"/>
    <lineage>
        <taxon>Bacteria</taxon>
        <taxon>Pseudomonadati</taxon>
        <taxon>Pseudomonadota</taxon>
        <taxon>Alphaproteobacteria</taxon>
        <taxon>Rhodobacterales</taxon>
        <taxon>Paracoccaceae</taxon>
        <taxon>Paracoccus</taxon>
    </lineage>
</organism>
<sequence length="162" mass="17491">METNPIRPTDDQARELARRLIAQMRHAALGTLDPESGIPLVTRIAVQADADGTPLALLSGLAAHSRALAADPRVGLLVTDDAAAKGDAMTHARLSILAKAELAPPDPQRRDRWLARDPKATVYIDLPDFRFWRLVPVSALLNGGFGRAFHIQPADMVKPPVA</sequence>
<keyword evidence="3" id="KW-1185">Reference proteome</keyword>
<evidence type="ECO:0000259" key="1">
    <source>
        <dbReference type="Pfam" id="PF01243"/>
    </source>
</evidence>
<dbReference type="PANTHER" id="PTHR13343">
    <property type="entry name" value="CREG1 PROTEIN"/>
    <property type="match status" value="1"/>
</dbReference>
<dbReference type="SUPFAM" id="SSF50475">
    <property type="entry name" value="FMN-binding split barrel"/>
    <property type="match status" value="1"/>
</dbReference>
<dbReference type="EMBL" id="JAVRQI010000012">
    <property type="protein sequence ID" value="MDT1063409.1"/>
    <property type="molecule type" value="Genomic_DNA"/>
</dbReference>
<name>A0ABU3EGN8_9RHOB</name>
<feature type="domain" description="Pyridoxamine 5'-phosphate oxidase N-terminal" evidence="1">
    <location>
        <begin position="17"/>
        <end position="135"/>
    </location>
</feature>
<evidence type="ECO:0000313" key="3">
    <source>
        <dbReference type="Proteomes" id="UP001251085"/>
    </source>
</evidence>
<evidence type="ECO:0000313" key="2">
    <source>
        <dbReference type="EMBL" id="MDT1063409.1"/>
    </source>
</evidence>
<dbReference type="InterPro" id="IPR012349">
    <property type="entry name" value="Split_barrel_FMN-bd"/>
</dbReference>
<gene>
    <name evidence="2" type="ORF">RM190_16160</name>
</gene>
<dbReference type="RefSeq" id="WP_311760495.1">
    <property type="nucleotide sequence ID" value="NZ_JAVRQI010000012.1"/>
</dbReference>
<dbReference type="InterPro" id="IPR014419">
    <property type="entry name" value="HutZ"/>
</dbReference>
<reference evidence="3" key="1">
    <citation type="submission" date="2023-07" db="EMBL/GenBank/DDBJ databases">
        <title>Characterization of two Paracoccaceae strains isolated from Phycosphere and proposal of Xinfangfangia lacusdiani sp. nov.</title>
        <authorList>
            <person name="Deng Y."/>
            <person name="Zhang Y.Q."/>
        </authorList>
    </citation>
    <scope>NUCLEOTIDE SEQUENCE [LARGE SCALE GENOMIC DNA]</scope>
    <source>
        <strain evidence="3">CPCC 101403</strain>
    </source>
</reference>
<dbReference type="PIRSF" id="PIRSF004633">
    <property type="entry name" value="UCP_PLP_oxd"/>
    <property type="match status" value="1"/>
</dbReference>
<dbReference type="Gene3D" id="2.30.110.10">
    <property type="entry name" value="Electron Transport, Fmn-binding Protein, Chain A"/>
    <property type="match status" value="1"/>
</dbReference>
<protein>
    <submittedName>
        <fullName evidence="2">Pyridoxamine 5'-phosphate oxidase family protein</fullName>
    </submittedName>
</protein>
<dbReference type="Proteomes" id="UP001251085">
    <property type="component" value="Unassembled WGS sequence"/>
</dbReference>
<dbReference type="PANTHER" id="PTHR13343:SF17">
    <property type="entry name" value="CELLULAR REPRESSOR OF E1A-STIMULATED GENES, ISOFORM A"/>
    <property type="match status" value="1"/>
</dbReference>
<comment type="caution">
    <text evidence="2">The sequence shown here is derived from an EMBL/GenBank/DDBJ whole genome shotgun (WGS) entry which is preliminary data.</text>
</comment>
<dbReference type="Pfam" id="PF01243">
    <property type="entry name" value="PNPOx_N"/>
    <property type="match status" value="1"/>
</dbReference>
<dbReference type="InterPro" id="IPR011576">
    <property type="entry name" value="Pyridox_Oxase_N"/>
</dbReference>